<dbReference type="GO" id="GO:0005524">
    <property type="term" value="F:ATP binding"/>
    <property type="evidence" value="ECO:0007669"/>
    <property type="project" value="UniProtKB-UniRule"/>
</dbReference>
<keyword evidence="2 4" id="KW-0067">ATP-binding</keyword>
<dbReference type="PANTHER" id="PTHR47972:SF28">
    <property type="entry name" value="KINESIN-LIKE PROTEIN KLP-3"/>
    <property type="match status" value="1"/>
</dbReference>
<dbReference type="SUPFAM" id="SSF52540">
    <property type="entry name" value="P-loop containing nucleoside triphosphate hydrolases"/>
    <property type="match status" value="1"/>
</dbReference>
<comment type="similarity">
    <text evidence="4">Belongs to the TRAFAC class myosin-kinesin ATPase superfamily. Kinesin family.</text>
</comment>
<dbReference type="GO" id="GO:0007018">
    <property type="term" value="P:microtubule-based movement"/>
    <property type="evidence" value="ECO:0007669"/>
    <property type="project" value="InterPro"/>
</dbReference>
<organism evidence="6">
    <name type="scientific">Tetraselmis sp. GSL018</name>
    <dbReference type="NCBI Taxonomy" id="582737"/>
    <lineage>
        <taxon>Eukaryota</taxon>
        <taxon>Viridiplantae</taxon>
        <taxon>Chlorophyta</taxon>
        <taxon>core chlorophytes</taxon>
        <taxon>Chlorodendrophyceae</taxon>
        <taxon>Chlorodendrales</taxon>
        <taxon>Chlorodendraceae</taxon>
        <taxon>Tetraselmis</taxon>
    </lineage>
</organism>
<feature type="binding site" evidence="4">
    <location>
        <begin position="45"/>
        <end position="52"/>
    </location>
    <ligand>
        <name>ATP</name>
        <dbReference type="ChEBI" id="CHEBI:30616"/>
    </ligand>
</feature>
<sequence length="196" mass="21569">MGSTKSFEFDRVFSDTATQGEVFEDVSQLVTSALDGYNVCIFAYGQTGAGKTFTMEGPKEEPGINYRTMKELFRSIEDERPDNSYDITCSMVEIYNEAVHDLLNETDHRKEMELQSCKGGFSVPGLTEEKVLSPGQIFEIMAAGFKHRAVGCHDINAHSSRSHCLLIVNVAGTNLSTGVRTHGKLTLCDLAGSERV</sequence>
<feature type="domain" description="Kinesin motor" evidence="5">
    <location>
        <begin position="1"/>
        <end position="196"/>
    </location>
</feature>
<dbReference type="EMBL" id="GBEZ01001347">
    <property type="protein sequence ID" value="JAC83616.1"/>
    <property type="molecule type" value="Transcribed_RNA"/>
</dbReference>
<evidence type="ECO:0000256" key="1">
    <source>
        <dbReference type="ARBA" id="ARBA00022741"/>
    </source>
</evidence>
<evidence type="ECO:0000259" key="5">
    <source>
        <dbReference type="PROSITE" id="PS50067"/>
    </source>
</evidence>
<dbReference type="Pfam" id="PF00225">
    <property type="entry name" value="Kinesin"/>
    <property type="match status" value="1"/>
</dbReference>
<protein>
    <submittedName>
        <fullName evidence="6">The kifc3 motor domain in complex protein</fullName>
    </submittedName>
</protein>
<reference evidence="6" key="1">
    <citation type="submission" date="2014-05" db="EMBL/GenBank/DDBJ databases">
        <title>The transcriptome of the halophilic microalga Tetraselmis sp. GSL018 isolated from the Great Salt Lake, Utah.</title>
        <authorList>
            <person name="Jinkerson R.E."/>
            <person name="D'Adamo S."/>
            <person name="Posewitz M.C."/>
        </authorList>
    </citation>
    <scope>NUCLEOTIDE SEQUENCE</scope>
    <source>
        <strain evidence="6">GSL018</strain>
    </source>
</reference>
<accession>A0A061SLQ1</accession>
<dbReference type="PANTHER" id="PTHR47972">
    <property type="entry name" value="KINESIN-LIKE PROTEIN KLP-3"/>
    <property type="match status" value="1"/>
</dbReference>
<dbReference type="GO" id="GO:0003777">
    <property type="term" value="F:microtubule motor activity"/>
    <property type="evidence" value="ECO:0007669"/>
    <property type="project" value="InterPro"/>
</dbReference>
<gene>
    <name evidence="6" type="ORF">TSPGSL018_2911</name>
</gene>
<evidence type="ECO:0000256" key="4">
    <source>
        <dbReference type="PROSITE-ProRule" id="PRU00283"/>
    </source>
</evidence>
<dbReference type="Gene3D" id="3.40.850.10">
    <property type="entry name" value="Kinesin motor domain"/>
    <property type="match status" value="1"/>
</dbReference>
<proteinExistence type="inferred from homology"/>
<dbReference type="InterPro" id="IPR001752">
    <property type="entry name" value="Kinesin_motor_dom"/>
</dbReference>
<dbReference type="PRINTS" id="PR00380">
    <property type="entry name" value="KINESINHEAVY"/>
</dbReference>
<dbReference type="InterPro" id="IPR027640">
    <property type="entry name" value="Kinesin-like_fam"/>
</dbReference>
<dbReference type="GO" id="GO:0008017">
    <property type="term" value="F:microtubule binding"/>
    <property type="evidence" value="ECO:0007669"/>
    <property type="project" value="InterPro"/>
</dbReference>
<dbReference type="InterPro" id="IPR036961">
    <property type="entry name" value="Kinesin_motor_dom_sf"/>
</dbReference>
<keyword evidence="1 4" id="KW-0547">Nucleotide-binding</keyword>
<dbReference type="PROSITE" id="PS00411">
    <property type="entry name" value="KINESIN_MOTOR_1"/>
    <property type="match status" value="1"/>
</dbReference>
<dbReference type="AlphaFoldDB" id="A0A061SLQ1"/>
<dbReference type="GO" id="GO:0015630">
    <property type="term" value="C:microtubule cytoskeleton"/>
    <property type="evidence" value="ECO:0007669"/>
    <property type="project" value="TreeGrafter"/>
</dbReference>
<evidence type="ECO:0000256" key="2">
    <source>
        <dbReference type="ARBA" id="ARBA00022840"/>
    </source>
</evidence>
<evidence type="ECO:0000313" key="6">
    <source>
        <dbReference type="EMBL" id="JAC83616.1"/>
    </source>
</evidence>
<name>A0A061SLQ1_9CHLO</name>
<dbReference type="SMART" id="SM00129">
    <property type="entry name" value="KISc"/>
    <property type="match status" value="1"/>
</dbReference>
<dbReference type="InterPro" id="IPR027417">
    <property type="entry name" value="P-loop_NTPase"/>
</dbReference>
<dbReference type="PROSITE" id="PS50067">
    <property type="entry name" value="KINESIN_MOTOR_2"/>
    <property type="match status" value="1"/>
</dbReference>
<evidence type="ECO:0000256" key="3">
    <source>
        <dbReference type="ARBA" id="ARBA00023175"/>
    </source>
</evidence>
<keyword evidence="3 4" id="KW-0505">Motor protein</keyword>
<dbReference type="InterPro" id="IPR019821">
    <property type="entry name" value="Kinesin_motor_CS"/>
</dbReference>
<feature type="non-terminal residue" evidence="6">
    <location>
        <position position="196"/>
    </location>
</feature>